<keyword evidence="2" id="KW-1185">Reference proteome</keyword>
<evidence type="ECO:0000313" key="2">
    <source>
        <dbReference type="Proteomes" id="UP000321353"/>
    </source>
</evidence>
<dbReference type="RefSeq" id="WP_199773836.1">
    <property type="nucleotide sequence ID" value="NZ_CP036264.1"/>
</dbReference>
<evidence type="ECO:0000313" key="1">
    <source>
        <dbReference type="EMBL" id="QEF97964.1"/>
    </source>
</evidence>
<gene>
    <name evidence="1" type="ORF">Mal15_20100</name>
</gene>
<dbReference type="AlphaFoldDB" id="A0A5B9MEG8"/>
<accession>A0A5B9MEG8</accession>
<proteinExistence type="predicted"/>
<dbReference type="Proteomes" id="UP000321353">
    <property type="component" value="Chromosome"/>
</dbReference>
<dbReference type="PROSITE" id="PS51318">
    <property type="entry name" value="TAT"/>
    <property type="match status" value="1"/>
</dbReference>
<name>A0A5B9MEG8_9BACT</name>
<sequence>MNIKRRDALRISAASLGGLTALGPFGMAGANEISAADNSIRVLNPRGRVPLSFIIDDSTCLVNMGHFCMPQFAQAWPDRDTYDQPWRDWPREIPDGFVREFGEWCAQHGVKGKYSIVPYPACVGWLDRTLPGWSRKDLDDSLALVRDLMMPHWDIHPEMITHTRVIDLKTGRPMAEANSGTMENSYPQTDISTDHLTAYLAYALRILKNCGLHCDGITTPGGFGNRVKDKLPIAVGQAVRDVYGSELPHYFKYVKSGDESTAPRLEFGGQKTLSNLTMNVPAGTGDWFGGWEGVKESQPDLYCTPDATSGRMVELIERGEPAVMLCHWPGMYCNGTKSGFEAFKRVVTSLASRYGDQTLWLKVSEIGRYWAAKEMAKLTQHDTGSIAIEAPLACEDFTISMDAASITKAPTLTHAGKTTTLNEVASVSRLQSGTFARTDGKLIVCLDLAKGTSQLKVA</sequence>
<dbReference type="KEGG" id="smam:Mal15_20100"/>
<reference evidence="1 2" key="1">
    <citation type="submission" date="2019-02" db="EMBL/GenBank/DDBJ databases">
        <title>Planctomycetal bacteria perform biofilm scaping via a novel small molecule.</title>
        <authorList>
            <person name="Jeske O."/>
            <person name="Boedeker C."/>
            <person name="Wiegand S."/>
            <person name="Breitling P."/>
            <person name="Kallscheuer N."/>
            <person name="Jogler M."/>
            <person name="Rohde M."/>
            <person name="Petersen J."/>
            <person name="Medema M.H."/>
            <person name="Surup F."/>
            <person name="Jogler C."/>
        </authorList>
    </citation>
    <scope>NUCLEOTIDE SEQUENCE [LARGE SCALE GENOMIC DNA]</scope>
    <source>
        <strain evidence="1 2">Mal15</strain>
    </source>
</reference>
<protein>
    <submittedName>
        <fullName evidence="1">Uncharacterized protein</fullName>
    </submittedName>
</protein>
<dbReference type="EMBL" id="CP036264">
    <property type="protein sequence ID" value="QEF97964.1"/>
    <property type="molecule type" value="Genomic_DNA"/>
</dbReference>
<dbReference type="InterPro" id="IPR006311">
    <property type="entry name" value="TAT_signal"/>
</dbReference>
<organism evidence="1 2">
    <name type="scientific">Stieleria maiorica</name>
    <dbReference type="NCBI Taxonomy" id="2795974"/>
    <lineage>
        <taxon>Bacteria</taxon>
        <taxon>Pseudomonadati</taxon>
        <taxon>Planctomycetota</taxon>
        <taxon>Planctomycetia</taxon>
        <taxon>Pirellulales</taxon>
        <taxon>Pirellulaceae</taxon>
        <taxon>Stieleria</taxon>
    </lineage>
</organism>